<keyword evidence="3 5" id="KW-0378">Hydrolase</keyword>
<dbReference type="GO" id="GO:0005829">
    <property type="term" value="C:cytosol"/>
    <property type="evidence" value="ECO:0007669"/>
    <property type="project" value="TreeGrafter"/>
</dbReference>
<feature type="site" description="Important for substrate binding and specificity" evidence="5">
    <location>
        <position position="122"/>
    </location>
</feature>
<dbReference type="PANTHER" id="PTHR30231:SF2">
    <property type="entry name" value="RIBONUCLEASE T"/>
    <property type="match status" value="1"/>
</dbReference>
<evidence type="ECO:0000256" key="1">
    <source>
        <dbReference type="ARBA" id="ARBA00022694"/>
    </source>
</evidence>
<keyword evidence="5" id="KW-0479">Metal-binding</keyword>
<dbReference type="GO" id="GO:0003676">
    <property type="term" value="F:nucleic acid binding"/>
    <property type="evidence" value="ECO:0007669"/>
    <property type="project" value="InterPro"/>
</dbReference>
<dbReference type="GO" id="GO:0008033">
    <property type="term" value="P:tRNA processing"/>
    <property type="evidence" value="ECO:0007669"/>
    <property type="project" value="UniProtKB-KW"/>
</dbReference>
<dbReference type="GO" id="GO:0000287">
    <property type="term" value="F:magnesium ion binding"/>
    <property type="evidence" value="ECO:0007669"/>
    <property type="project" value="UniProtKB-UniRule"/>
</dbReference>
<evidence type="ECO:0000259" key="6">
    <source>
        <dbReference type="SMART" id="SM00479"/>
    </source>
</evidence>
<dbReference type="GO" id="GO:0008408">
    <property type="term" value="F:3'-5' exonuclease activity"/>
    <property type="evidence" value="ECO:0007669"/>
    <property type="project" value="TreeGrafter"/>
</dbReference>
<feature type="site" description="Important for substrate binding and specificity" evidence="5">
    <location>
        <position position="144"/>
    </location>
</feature>
<feature type="binding site" evidence="5">
    <location>
        <position position="21"/>
    </location>
    <ligand>
        <name>Mg(2+)</name>
        <dbReference type="ChEBI" id="CHEBI:18420"/>
        <label>1</label>
        <note>catalytic</note>
    </ligand>
</feature>
<feature type="binding site" evidence="5">
    <location>
        <position position="21"/>
    </location>
    <ligand>
        <name>Mg(2+)</name>
        <dbReference type="ChEBI" id="CHEBI:18420"/>
        <label>2</label>
        <note>catalytic</note>
    </ligand>
</feature>
<keyword evidence="5" id="KW-0460">Magnesium</keyword>
<dbReference type="SMART" id="SM00479">
    <property type="entry name" value="EXOIII"/>
    <property type="match status" value="1"/>
</dbReference>
<keyword evidence="1 5" id="KW-0819">tRNA processing</keyword>
<keyword evidence="4 5" id="KW-0269">Exonuclease</keyword>
<evidence type="ECO:0000313" key="8">
    <source>
        <dbReference type="Proteomes" id="UP000324194"/>
    </source>
</evidence>
<dbReference type="KEGG" id="asip:AQUSIP_05460"/>
<name>A0A5E4PFI9_9COXI</name>
<dbReference type="EC" id="3.1.13.-" evidence="5"/>
<dbReference type="GO" id="GO:0016896">
    <property type="term" value="F:RNA exonuclease activity, producing 5'-phosphomonoesters"/>
    <property type="evidence" value="ECO:0007669"/>
    <property type="project" value="UniProtKB-UniRule"/>
</dbReference>
<comment type="function">
    <text evidence="5">Trims short 3' overhangs of a variety of RNA species, leaving a one or two nucleotide 3' overhang. Responsible for the end-turnover of tRNA: specifically removes the terminal AMP residue from uncharged tRNA (tRNA-C-C-A). Also appears to be involved in tRNA biosynthesis.</text>
</comment>
<comment type="similarity">
    <text evidence="5">Belongs to the RNase T family.</text>
</comment>
<feature type="active site" description="Proton donor/acceptor" evidence="5">
    <location>
        <position position="179"/>
    </location>
</feature>
<gene>
    <name evidence="5 7" type="primary">rnt</name>
    <name evidence="7" type="ORF">AQUSIP_05460</name>
</gene>
<keyword evidence="2 5" id="KW-0540">Nuclease</keyword>
<evidence type="ECO:0000256" key="5">
    <source>
        <dbReference type="HAMAP-Rule" id="MF_00157"/>
    </source>
</evidence>
<feature type="binding site" evidence="5">
    <location>
        <position position="184"/>
    </location>
    <ligand>
        <name>Mg(2+)</name>
        <dbReference type="ChEBI" id="CHEBI:18420"/>
        <label>2</label>
        <note>catalytic</note>
    </ligand>
</feature>
<protein>
    <recommendedName>
        <fullName evidence="5">Ribonuclease T</fullName>
        <ecNumber evidence="5">3.1.13.-</ecNumber>
    </recommendedName>
    <alternativeName>
        <fullName evidence="5">Exoribonuclease T</fullName>
        <shortName evidence="5">RNase T</shortName>
    </alternativeName>
</protein>
<accession>A0A5E4PFI9</accession>
<dbReference type="PANTHER" id="PTHR30231">
    <property type="entry name" value="DNA POLYMERASE III SUBUNIT EPSILON"/>
    <property type="match status" value="1"/>
</dbReference>
<dbReference type="GO" id="GO:0045004">
    <property type="term" value="P:DNA replication proofreading"/>
    <property type="evidence" value="ECO:0007669"/>
    <property type="project" value="TreeGrafter"/>
</dbReference>
<sequence>MNNKATILSRRFRGLLPVVIDVETSGLNPATDALLEIAAVTLAMNGEGRLFRDQTFACHVEPFIGARLEKEALEITGIDPFHPLRFAIPERQALYRIFAEIRRQLEKTACYRAVLVGHNAWFDLSFILAAAKRSAVRQNPFHTFTTFDTASLSAVALGETVLARAARRARVPFDIQQAHSAIYDAERTAELFCHIANKWGN</sequence>
<dbReference type="InterPro" id="IPR013520">
    <property type="entry name" value="Ribonucl_H"/>
</dbReference>
<organism evidence="7 8">
    <name type="scientific">Aquicella siphonis</name>
    <dbReference type="NCBI Taxonomy" id="254247"/>
    <lineage>
        <taxon>Bacteria</taxon>
        <taxon>Pseudomonadati</taxon>
        <taxon>Pseudomonadota</taxon>
        <taxon>Gammaproteobacteria</taxon>
        <taxon>Legionellales</taxon>
        <taxon>Coxiellaceae</taxon>
        <taxon>Aquicella</taxon>
    </lineage>
</organism>
<reference evidence="7 8" key="1">
    <citation type="submission" date="2019-08" db="EMBL/GenBank/DDBJ databases">
        <authorList>
            <person name="Guy L."/>
        </authorList>
    </citation>
    <scope>NUCLEOTIDE SEQUENCE [LARGE SCALE GENOMIC DNA]</scope>
    <source>
        <strain evidence="7 8">SGT-108</strain>
    </source>
</reference>
<dbReference type="HAMAP" id="MF_00157">
    <property type="entry name" value="RNase_T"/>
    <property type="match status" value="1"/>
</dbReference>
<dbReference type="AlphaFoldDB" id="A0A5E4PFI9"/>
<dbReference type="InterPro" id="IPR005987">
    <property type="entry name" value="RNase_T"/>
</dbReference>
<dbReference type="Proteomes" id="UP000324194">
    <property type="component" value="Chromosome 1"/>
</dbReference>
<comment type="subunit">
    <text evidence="5">Homodimer.</text>
</comment>
<proteinExistence type="inferred from homology"/>
<dbReference type="OrthoDB" id="9778264at2"/>
<dbReference type="InterPro" id="IPR036397">
    <property type="entry name" value="RNaseH_sf"/>
</dbReference>
<feature type="domain" description="Exonuclease" evidence="6">
    <location>
        <begin position="16"/>
        <end position="201"/>
    </location>
</feature>
<comment type="caution">
    <text evidence="5">Lacks conserved residue(s) required for the propagation of feature annotation.</text>
</comment>
<dbReference type="Gene3D" id="3.30.420.10">
    <property type="entry name" value="Ribonuclease H-like superfamily/Ribonuclease H"/>
    <property type="match status" value="1"/>
</dbReference>
<evidence type="ECO:0000256" key="2">
    <source>
        <dbReference type="ARBA" id="ARBA00022722"/>
    </source>
</evidence>
<keyword evidence="8" id="KW-1185">Reference proteome</keyword>
<evidence type="ECO:0000256" key="3">
    <source>
        <dbReference type="ARBA" id="ARBA00022801"/>
    </source>
</evidence>
<dbReference type="InterPro" id="IPR012337">
    <property type="entry name" value="RNaseH-like_sf"/>
</dbReference>
<dbReference type="RefSeq" id="WP_148338383.1">
    <property type="nucleotide sequence ID" value="NZ_LR699119.1"/>
</dbReference>
<evidence type="ECO:0000256" key="4">
    <source>
        <dbReference type="ARBA" id="ARBA00022839"/>
    </source>
</evidence>
<dbReference type="NCBIfam" id="TIGR01298">
    <property type="entry name" value="RNaseT"/>
    <property type="match status" value="1"/>
</dbReference>
<feature type="binding site" evidence="5">
    <location>
        <position position="23"/>
    </location>
    <ligand>
        <name>Mg(2+)</name>
        <dbReference type="ChEBI" id="CHEBI:18420"/>
        <label>2</label>
        <note>catalytic</note>
    </ligand>
</feature>
<dbReference type="SUPFAM" id="SSF53098">
    <property type="entry name" value="Ribonuclease H-like"/>
    <property type="match status" value="1"/>
</dbReference>
<dbReference type="Pfam" id="PF00929">
    <property type="entry name" value="RNase_T"/>
    <property type="match status" value="1"/>
</dbReference>
<feature type="binding site" evidence="5">
    <location>
        <position position="179"/>
    </location>
    <ligand>
        <name>Mg(2+)</name>
        <dbReference type="ChEBI" id="CHEBI:18420"/>
        <label>2</label>
        <note>catalytic</note>
    </ligand>
</feature>
<dbReference type="EMBL" id="LR699119">
    <property type="protein sequence ID" value="VVC75258.1"/>
    <property type="molecule type" value="Genomic_DNA"/>
</dbReference>
<evidence type="ECO:0000313" key="7">
    <source>
        <dbReference type="EMBL" id="VVC75258.1"/>
    </source>
</evidence>
<comment type="cofactor">
    <cofactor evidence="5">
        <name>Mg(2+)</name>
        <dbReference type="ChEBI" id="CHEBI:18420"/>
    </cofactor>
    <text evidence="5">Binds two Mg(2+) per subunit. The active form of the enzyme binds two Mg(2+) ions in its active site. The first Mg(2+) forms only one salt bridge with the protein.</text>
</comment>